<name>A0A8G2BKK2_9PROT</name>
<dbReference type="AlphaFoldDB" id="A0A8G2BKK2"/>
<evidence type="ECO:0000313" key="1">
    <source>
        <dbReference type="EMBL" id="SDF82587.1"/>
    </source>
</evidence>
<protein>
    <submittedName>
        <fullName evidence="1">Uncharacterized protein</fullName>
    </submittedName>
</protein>
<evidence type="ECO:0000313" key="2">
    <source>
        <dbReference type="Proteomes" id="UP000198615"/>
    </source>
</evidence>
<dbReference type="Proteomes" id="UP000198615">
    <property type="component" value="Unassembled WGS sequence"/>
</dbReference>
<proteinExistence type="predicted"/>
<organism evidence="1 2">
    <name type="scientific">Thalassobaculum litoreum DSM 18839</name>
    <dbReference type="NCBI Taxonomy" id="1123362"/>
    <lineage>
        <taxon>Bacteria</taxon>
        <taxon>Pseudomonadati</taxon>
        <taxon>Pseudomonadota</taxon>
        <taxon>Alphaproteobacteria</taxon>
        <taxon>Rhodospirillales</taxon>
        <taxon>Thalassobaculaceae</taxon>
        <taxon>Thalassobaculum</taxon>
    </lineage>
</organism>
<keyword evidence="2" id="KW-1185">Reference proteome</keyword>
<gene>
    <name evidence="1" type="ORF">SAMN05660686_02426</name>
</gene>
<reference evidence="1 2" key="1">
    <citation type="submission" date="2016-10" db="EMBL/GenBank/DDBJ databases">
        <authorList>
            <person name="Varghese N."/>
            <person name="Submissions S."/>
        </authorList>
    </citation>
    <scope>NUCLEOTIDE SEQUENCE [LARGE SCALE GENOMIC DNA]</scope>
    <source>
        <strain evidence="1 2">DSM 18839</strain>
    </source>
</reference>
<dbReference type="EMBL" id="FNBW01000007">
    <property type="protein sequence ID" value="SDF82587.1"/>
    <property type="molecule type" value="Genomic_DNA"/>
</dbReference>
<accession>A0A8G2BKK2</accession>
<sequence length="70" mass="8318">MMAARANKFRPGRRIRSMSDLARQIDAGRWFYIFGPRPKHPSVVASMQFRLLQHRIRQIRLAEPNQEQNL</sequence>
<comment type="caution">
    <text evidence="1">The sequence shown here is derived from an EMBL/GenBank/DDBJ whole genome shotgun (WGS) entry which is preliminary data.</text>
</comment>